<feature type="region of interest" description="Disordered" evidence="2">
    <location>
        <begin position="88"/>
        <end position="109"/>
    </location>
</feature>
<sequence length="312" mass="35321">MRKCNDIIQPVREENTNGAVMADGEAQFNPSNNNYRMLSEGLVENGQQSGNQEGPSRPLQQQRQVFQARVSGQSITSMVDRADEELDPGRTSMVDMRPRGKKKPFKSEGPVRGVLNLQLPIESSCNSQSSLLFDENKMVSYPATEPALEPRIAPHSSRAKENKVMPEQWANVKMAQNSWCSGSSGEVPHNRPSFQPSMEVDLNPCVVPCKIKPEVNTVLYDHLPAAREEYGPGDEMPRTKEQSMYLKHLLLEGSMEFCFEEVRANCYFARRLQELEEKMQKRSKAKESVLQQIEEKMRLLQQRTATTSGPWS</sequence>
<dbReference type="Proteomes" id="UP001557470">
    <property type="component" value="Unassembled WGS sequence"/>
</dbReference>
<dbReference type="EMBL" id="JAGEUA010000009">
    <property type="protein sequence ID" value="KAL0965082.1"/>
    <property type="molecule type" value="Genomic_DNA"/>
</dbReference>
<organism evidence="3 4">
    <name type="scientific">Umbra pygmaea</name>
    <name type="common">Eastern mudminnow</name>
    <dbReference type="NCBI Taxonomy" id="75934"/>
    <lineage>
        <taxon>Eukaryota</taxon>
        <taxon>Metazoa</taxon>
        <taxon>Chordata</taxon>
        <taxon>Craniata</taxon>
        <taxon>Vertebrata</taxon>
        <taxon>Euteleostomi</taxon>
        <taxon>Actinopterygii</taxon>
        <taxon>Neopterygii</taxon>
        <taxon>Teleostei</taxon>
        <taxon>Protacanthopterygii</taxon>
        <taxon>Esociformes</taxon>
        <taxon>Umbridae</taxon>
        <taxon>Umbra</taxon>
    </lineage>
</organism>
<protein>
    <submittedName>
        <fullName evidence="3">Uncharacterized protein</fullName>
    </submittedName>
</protein>
<keyword evidence="4" id="KW-1185">Reference proteome</keyword>
<reference evidence="3 4" key="1">
    <citation type="submission" date="2024-06" db="EMBL/GenBank/DDBJ databases">
        <authorList>
            <person name="Pan Q."/>
            <person name="Wen M."/>
            <person name="Jouanno E."/>
            <person name="Zahm M."/>
            <person name="Klopp C."/>
            <person name="Cabau C."/>
            <person name="Louis A."/>
            <person name="Berthelot C."/>
            <person name="Parey E."/>
            <person name="Roest Crollius H."/>
            <person name="Montfort J."/>
            <person name="Robinson-Rechavi M."/>
            <person name="Bouchez O."/>
            <person name="Lampietro C."/>
            <person name="Lopez Roques C."/>
            <person name="Donnadieu C."/>
            <person name="Postlethwait J."/>
            <person name="Bobe J."/>
            <person name="Verreycken H."/>
            <person name="Guiguen Y."/>
        </authorList>
    </citation>
    <scope>NUCLEOTIDE SEQUENCE [LARGE SCALE GENOMIC DNA]</scope>
    <source>
        <strain evidence="3">Up_M1</strain>
        <tissue evidence="3">Testis</tissue>
    </source>
</reference>
<accession>A0ABD0WLF1</accession>
<evidence type="ECO:0000313" key="4">
    <source>
        <dbReference type="Proteomes" id="UP001557470"/>
    </source>
</evidence>
<keyword evidence="1" id="KW-0175">Coiled coil</keyword>
<name>A0ABD0WLF1_UMBPY</name>
<evidence type="ECO:0000313" key="3">
    <source>
        <dbReference type="EMBL" id="KAL0965082.1"/>
    </source>
</evidence>
<comment type="caution">
    <text evidence="3">The sequence shown here is derived from an EMBL/GenBank/DDBJ whole genome shotgun (WGS) entry which is preliminary data.</text>
</comment>
<proteinExistence type="predicted"/>
<evidence type="ECO:0000256" key="1">
    <source>
        <dbReference type="SAM" id="Coils"/>
    </source>
</evidence>
<gene>
    <name evidence="3" type="ORF">UPYG_G00276560</name>
</gene>
<evidence type="ECO:0000256" key="2">
    <source>
        <dbReference type="SAM" id="MobiDB-lite"/>
    </source>
</evidence>
<feature type="coiled-coil region" evidence="1">
    <location>
        <begin position="272"/>
        <end position="303"/>
    </location>
</feature>
<dbReference type="AlphaFoldDB" id="A0ABD0WLF1"/>